<keyword evidence="1" id="KW-1133">Transmembrane helix</keyword>
<feature type="transmembrane region" description="Helical" evidence="1">
    <location>
        <begin position="59"/>
        <end position="77"/>
    </location>
</feature>
<protein>
    <submittedName>
        <fullName evidence="2">Uncharacterized protein</fullName>
    </submittedName>
</protein>
<evidence type="ECO:0000313" key="3">
    <source>
        <dbReference type="Proteomes" id="UP000583929"/>
    </source>
</evidence>
<comment type="caution">
    <text evidence="2">The sequence shown here is derived from an EMBL/GenBank/DDBJ whole genome shotgun (WGS) entry which is preliminary data.</text>
</comment>
<feature type="transmembrane region" description="Helical" evidence="1">
    <location>
        <begin position="12"/>
        <end position="39"/>
    </location>
</feature>
<evidence type="ECO:0000256" key="1">
    <source>
        <dbReference type="SAM" id="Phobius"/>
    </source>
</evidence>
<proteinExistence type="predicted"/>
<keyword evidence="1" id="KW-0812">Transmembrane</keyword>
<gene>
    <name evidence="2" type="ORF">G4B88_007592</name>
</gene>
<name>A0A7J6HSN7_CANSA</name>
<keyword evidence="3" id="KW-1185">Reference proteome</keyword>
<sequence>MIAWNDYSLKNIWALGFSMGFIRLIMFCINFVISLQILLKGGPTKSFRLRRRIQQGYPLSLYIFILCSKVLSRLIYYKESIREIIGVKADMRNIMECLDNSLQAGLS</sequence>
<evidence type="ECO:0000313" key="2">
    <source>
        <dbReference type="EMBL" id="KAF4398313.1"/>
    </source>
</evidence>
<reference evidence="2 3" key="1">
    <citation type="journal article" date="2020" name="bioRxiv">
        <title>Sequence and annotation of 42 cannabis genomes reveals extensive copy number variation in cannabinoid synthesis and pathogen resistance genes.</title>
        <authorList>
            <person name="Mckernan K.J."/>
            <person name="Helbert Y."/>
            <person name="Kane L.T."/>
            <person name="Ebling H."/>
            <person name="Zhang L."/>
            <person name="Liu B."/>
            <person name="Eaton Z."/>
            <person name="Mclaughlin S."/>
            <person name="Kingan S."/>
            <person name="Baybayan P."/>
            <person name="Concepcion G."/>
            <person name="Jordan M."/>
            <person name="Riva A."/>
            <person name="Barbazuk W."/>
            <person name="Harkins T."/>
        </authorList>
    </citation>
    <scope>NUCLEOTIDE SEQUENCE [LARGE SCALE GENOMIC DNA]</scope>
    <source>
        <strain evidence="3">cv. Jamaican Lion 4</strain>
        <tissue evidence="2">Leaf</tissue>
    </source>
</reference>
<dbReference type="AlphaFoldDB" id="A0A7J6HSN7"/>
<organism evidence="2 3">
    <name type="scientific">Cannabis sativa</name>
    <name type="common">Hemp</name>
    <name type="synonym">Marijuana</name>
    <dbReference type="NCBI Taxonomy" id="3483"/>
    <lineage>
        <taxon>Eukaryota</taxon>
        <taxon>Viridiplantae</taxon>
        <taxon>Streptophyta</taxon>
        <taxon>Embryophyta</taxon>
        <taxon>Tracheophyta</taxon>
        <taxon>Spermatophyta</taxon>
        <taxon>Magnoliopsida</taxon>
        <taxon>eudicotyledons</taxon>
        <taxon>Gunneridae</taxon>
        <taxon>Pentapetalae</taxon>
        <taxon>rosids</taxon>
        <taxon>fabids</taxon>
        <taxon>Rosales</taxon>
        <taxon>Cannabaceae</taxon>
        <taxon>Cannabis</taxon>
    </lineage>
</organism>
<accession>A0A7J6HSN7</accession>
<dbReference type="Proteomes" id="UP000583929">
    <property type="component" value="Unassembled WGS sequence"/>
</dbReference>
<dbReference type="EMBL" id="JAATIQ010000027">
    <property type="protein sequence ID" value="KAF4398313.1"/>
    <property type="molecule type" value="Genomic_DNA"/>
</dbReference>
<keyword evidence="1" id="KW-0472">Membrane</keyword>